<reference evidence="2" key="4">
    <citation type="journal article" date="2001" name="Nature">
        <title>Functional annotation of a full-length mouse cDNA collection.</title>
        <authorList>
            <consortium name="The RIKEN Genome Exploration Research Group Phase II Team and the FANTOM Consortium"/>
        </authorList>
    </citation>
    <scope>NUCLEOTIDE SEQUENCE</scope>
    <source>
        <strain evidence="2">C57BL/6J</strain>
        <tissue evidence="2">Cerebellum</tissue>
    </source>
</reference>
<reference evidence="2" key="3">
    <citation type="journal article" date="2000" name="Genome Res.">
        <title>RIKEN integrated sequence analysis (RISA) system--384-format sequencing pipeline with 384 multicapillary sequencer.</title>
        <authorList>
            <person name="Shibata K."/>
            <person name="Itoh M."/>
            <person name="Aizawa K."/>
            <person name="Nagaoka S."/>
            <person name="Sasaki N."/>
            <person name="Carninci P."/>
            <person name="Konno H."/>
            <person name="Akiyama J."/>
            <person name="Nishi K."/>
            <person name="Kitsunai T."/>
            <person name="Tashiro H."/>
            <person name="Itoh M."/>
            <person name="Sumi N."/>
            <person name="Ishii Y."/>
            <person name="Nakamura S."/>
            <person name="Hazama M."/>
            <person name="Nishine T."/>
            <person name="Harada A."/>
            <person name="Yamamoto R."/>
            <person name="Matsumoto H."/>
            <person name="Sakaguchi S."/>
            <person name="Ikegami T."/>
            <person name="Kashiwagi K."/>
            <person name="Fujiwake S."/>
            <person name="Inoue K."/>
            <person name="Togawa Y."/>
            <person name="Izawa M."/>
            <person name="Ohara E."/>
            <person name="Watahiki M."/>
            <person name="Yoneda Y."/>
            <person name="Ishikawa T."/>
            <person name="Ozawa K."/>
            <person name="Tanaka T."/>
            <person name="Matsuura S."/>
            <person name="Kawai J."/>
            <person name="Okazaki Y."/>
            <person name="Muramatsu M."/>
            <person name="Inoue Y."/>
            <person name="Kira A."/>
            <person name="Hayashizaki Y."/>
        </authorList>
    </citation>
    <scope>NUCLEOTIDE SEQUENCE</scope>
    <source>
        <strain evidence="2">C57BL/6J</strain>
        <tissue evidence="2">Cerebellum</tissue>
    </source>
</reference>
<reference evidence="2" key="5">
    <citation type="journal article" date="2002" name="Nature">
        <title>Analysis of the mouse transcriptome based on functional annotation of 60,770 full-length cDNAs.</title>
        <authorList>
            <consortium name="The FANTOM Consortium and the RIKEN Genome Exploration Research Group Phase I and II Team"/>
        </authorList>
    </citation>
    <scope>NUCLEOTIDE SEQUENCE</scope>
    <source>
        <strain evidence="2">C57BL/6J</strain>
        <tissue evidence="2">Cerebellum</tissue>
    </source>
</reference>
<name>Q3UTR3_MOUSE</name>
<reference evidence="2" key="1">
    <citation type="journal article" date="1999" name="Methods Enzymol.">
        <title>High-efficiency full-length cDNA cloning.</title>
        <authorList>
            <person name="Carninci P."/>
            <person name="Hayashizaki Y."/>
        </authorList>
    </citation>
    <scope>NUCLEOTIDE SEQUENCE</scope>
    <source>
        <strain evidence="2">C57BL/6J</strain>
        <tissue evidence="2">Cerebellum</tissue>
    </source>
</reference>
<reference evidence="2" key="7">
    <citation type="journal article" date="2005" name="Science">
        <title>The Transcriptional Landscape of the Mammalian Genome.</title>
        <authorList>
            <consortium name="The FANTOM Consortium"/>
            <consortium name="Riken Genome Exploration Research Group and Genome Science Group (Genome Network Project Core Group)"/>
        </authorList>
    </citation>
    <scope>NUCLEOTIDE SEQUENCE</scope>
    <source>
        <strain evidence="2">C57BL/6J</strain>
        <tissue evidence="2">Cerebellum</tissue>
    </source>
</reference>
<reference evidence="2" key="8">
    <citation type="journal article" date="2005" name="Science">
        <title>Antisense Transcription in the Mammalian Transcriptome.</title>
        <authorList>
            <consortium name="RIKEN Genome Exploration Research Group and Genome Science Group (Genome Network Project Core Group) and the FANTOM Consortium"/>
        </authorList>
    </citation>
    <scope>NUCLEOTIDE SEQUENCE</scope>
    <source>
        <strain evidence="2">C57BL/6J</strain>
        <tissue evidence="2">Cerebellum</tissue>
    </source>
</reference>
<keyword evidence="1" id="KW-0732">Signal</keyword>
<proteinExistence type="evidence at transcript level"/>
<protein>
    <submittedName>
        <fullName evidence="2">Uncharacterized protein</fullName>
    </submittedName>
</protein>
<sequence>MGCRALLLLSFLLLGAATTIPPRLKTLGSPHLSASPTPDPAVARKYSVLYFEQKVSRGWGVRVLGPTSQPPAHTLLGCWSTAAHSKIQTLILRT</sequence>
<feature type="chain" id="PRO_5004230190" evidence="1">
    <location>
        <begin position="18"/>
        <end position="94"/>
    </location>
</feature>
<organism evidence="2">
    <name type="scientific">Mus musculus</name>
    <name type="common">Mouse</name>
    <dbReference type="NCBI Taxonomy" id="10090"/>
    <lineage>
        <taxon>Eukaryota</taxon>
        <taxon>Metazoa</taxon>
        <taxon>Chordata</taxon>
        <taxon>Craniata</taxon>
        <taxon>Vertebrata</taxon>
        <taxon>Euteleostomi</taxon>
        <taxon>Mammalia</taxon>
        <taxon>Eutheria</taxon>
        <taxon>Euarchontoglires</taxon>
        <taxon>Glires</taxon>
        <taxon>Rodentia</taxon>
        <taxon>Myomorpha</taxon>
        <taxon>Muroidea</taxon>
        <taxon>Muridae</taxon>
        <taxon>Murinae</taxon>
        <taxon>Mus</taxon>
        <taxon>Mus</taxon>
    </lineage>
</organism>
<dbReference type="PeptideAtlas" id="Q3UTR3"/>
<accession>Q3UTR3</accession>
<evidence type="ECO:0000313" key="2">
    <source>
        <dbReference type="EMBL" id="BAE23917.1"/>
    </source>
</evidence>
<evidence type="ECO:0000256" key="1">
    <source>
        <dbReference type="SAM" id="SignalP"/>
    </source>
</evidence>
<dbReference type="AlphaFoldDB" id="Q3UTR3"/>
<feature type="signal peptide" evidence="1">
    <location>
        <begin position="1"/>
        <end position="17"/>
    </location>
</feature>
<dbReference type="EMBL" id="AK139195">
    <property type="protein sequence ID" value="BAE23917.1"/>
    <property type="molecule type" value="mRNA"/>
</dbReference>
<reference evidence="2" key="6">
    <citation type="submission" date="2004-03" db="EMBL/GenBank/DDBJ databases">
        <authorList>
            <person name="Arakawa T."/>
            <person name="Carninci P."/>
            <person name="Fukuda S."/>
            <person name="Hashizume W."/>
            <person name="Hayashida K."/>
            <person name="Hori F."/>
            <person name="Iida J."/>
            <person name="Imamura K."/>
            <person name="Imotani K."/>
            <person name="Itoh M."/>
            <person name="Kanagawa S."/>
            <person name="Kawai J."/>
            <person name="Kojima M."/>
            <person name="Konno H."/>
            <person name="Murata M."/>
            <person name="Nakamura M."/>
            <person name="Ninomiya N."/>
            <person name="Nishiyori H."/>
            <person name="Nomura K."/>
            <person name="Ohno M."/>
            <person name="Sakazume N."/>
            <person name="Sano H."/>
            <person name="Sasaki D."/>
            <person name="Shibata K."/>
            <person name="Shiraki T."/>
            <person name="Tagami M."/>
            <person name="Tagami Y."/>
            <person name="Waki K."/>
            <person name="Watahiki A."/>
            <person name="Muramatsu M."/>
            <person name="Hayashizaki Y."/>
        </authorList>
    </citation>
    <scope>NUCLEOTIDE SEQUENCE</scope>
    <source>
        <strain evidence="2">C57BL/6J</strain>
        <tissue evidence="2">Cerebellum</tissue>
    </source>
</reference>
<reference evidence="2" key="2">
    <citation type="journal article" date="2000" name="Genome Res.">
        <title>Normalization and subtraction of cap-trapper-selected cDNAs to prepare full-length cDNA libraries for rapid discovery of new genes.</title>
        <authorList>
            <person name="Carninci P."/>
            <person name="Shibata Y."/>
            <person name="Hayatsu N."/>
            <person name="Sugahara Y."/>
            <person name="Shibata K."/>
            <person name="Itoh M."/>
            <person name="Konno H."/>
            <person name="Okazaki Y."/>
            <person name="Muramatsu M."/>
            <person name="Hayashizaki Y."/>
        </authorList>
    </citation>
    <scope>NUCLEOTIDE SEQUENCE</scope>
    <source>
        <strain evidence="2">C57BL/6J</strain>
        <tissue evidence="2">Cerebellum</tissue>
    </source>
</reference>